<dbReference type="Pfam" id="PF00329">
    <property type="entry name" value="Complex1_30kDa"/>
    <property type="match status" value="1"/>
</dbReference>
<dbReference type="GO" id="GO:0008137">
    <property type="term" value="F:NADH dehydrogenase (ubiquinone) activity"/>
    <property type="evidence" value="ECO:0007669"/>
    <property type="project" value="InterPro"/>
</dbReference>
<dbReference type="InterPro" id="IPR001268">
    <property type="entry name" value="NADH_UbQ_OxRdtase_30kDa_su"/>
</dbReference>
<comment type="caution">
    <text evidence="2">The sequence shown here is derived from an EMBL/GenBank/DDBJ whole genome shotgun (WGS) entry which is preliminary data.</text>
</comment>
<evidence type="ECO:0000313" key="3">
    <source>
        <dbReference type="Proteomes" id="UP000473699"/>
    </source>
</evidence>
<sequence length="197" mass="22642">MDMLASAQSKKYPTSMEIYVDKNVNYKTPQEALEFLQGRFGDAVTETELREYKEGVCQYSRWHLLLTVRRERFLDLVDALGELDFPHFHVTSGNDDGDTIRQIYHFSLFRREERGKELTVTVTVRVPKTDPVMPSLHGRNPGVGFSEREMNEMLGVAHDGQPNTDLVFLPDGWDRAILPWRRDETGPEGKGVINELD</sequence>
<proteinExistence type="predicted"/>
<reference evidence="2 3" key="1">
    <citation type="submission" date="2019-08" db="EMBL/GenBank/DDBJ databases">
        <title>In-depth cultivation of the pig gut microbiome towards novel bacterial diversity and tailored functional studies.</title>
        <authorList>
            <person name="Wylensek D."/>
            <person name="Hitch T.C.A."/>
            <person name="Clavel T."/>
        </authorList>
    </citation>
    <scope>NUCLEOTIDE SEQUENCE [LARGE SCALE GENOMIC DNA]</scope>
    <source>
        <strain evidence="2 3">SM-530-WT-4B</strain>
    </source>
</reference>
<dbReference type="EMBL" id="VUNH01000004">
    <property type="protein sequence ID" value="MST55340.1"/>
    <property type="molecule type" value="Genomic_DNA"/>
</dbReference>
<evidence type="ECO:0000313" key="2">
    <source>
        <dbReference type="EMBL" id="MST55340.1"/>
    </source>
</evidence>
<dbReference type="Proteomes" id="UP000473699">
    <property type="component" value="Unassembled WGS sequence"/>
</dbReference>
<feature type="domain" description="NADH:ubiquinone oxidoreductase 30kDa subunit" evidence="1">
    <location>
        <begin position="66"/>
        <end position="185"/>
    </location>
</feature>
<evidence type="ECO:0000259" key="1">
    <source>
        <dbReference type="Pfam" id="PF00329"/>
    </source>
</evidence>
<name>A0A6L5YAM4_9BACT</name>
<keyword evidence="3" id="KW-1185">Reference proteome</keyword>
<dbReference type="RefSeq" id="WP_154528447.1">
    <property type="nucleotide sequence ID" value="NZ_JAXDZJ010000108.1"/>
</dbReference>
<accession>A0A6L5YAM4</accession>
<dbReference type="SUPFAM" id="SSF143243">
    <property type="entry name" value="Nqo5-like"/>
    <property type="match status" value="1"/>
</dbReference>
<organism evidence="2 3">
    <name type="scientific">Pyramidobacter porci</name>
    <dbReference type="NCBI Taxonomy" id="2605789"/>
    <lineage>
        <taxon>Bacteria</taxon>
        <taxon>Thermotogati</taxon>
        <taxon>Synergistota</taxon>
        <taxon>Synergistia</taxon>
        <taxon>Synergistales</taxon>
        <taxon>Dethiosulfovibrionaceae</taxon>
        <taxon>Pyramidobacter</taxon>
    </lineage>
</organism>
<dbReference type="AlphaFoldDB" id="A0A6L5YAM4"/>
<dbReference type="InterPro" id="IPR037232">
    <property type="entry name" value="NADH_quin_OxRdtase_su_C/D-like"/>
</dbReference>
<dbReference type="Gene3D" id="3.30.460.80">
    <property type="entry name" value="NADH:ubiquinone oxidoreductase, 30kDa subunit"/>
    <property type="match status" value="1"/>
</dbReference>
<protein>
    <submittedName>
        <fullName evidence="2">NADH-quinone oxidoreductase subunit C</fullName>
    </submittedName>
</protein>
<gene>
    <name evidence="2" type="ORF">FYJ74_04740</name>
</gene>